<feature type="transmembrane region" description="Helical" evidence="1">
    <location>
        <begin position="34"/>
        <end position="52"/>
    </location>
</feature>
<keyword evidence="1" id="KW-0472">Membrane</keyword>
<dbReference type="EMBL" id="AOMB01000012">
    <property type="protein sequence ID" value="EMA40181.1"/>
    <property type="molecule type" value="Genomic_DNA"/>
</dbReference>
<evidence type="ECO:0000313" key="2">
    <source>
        <dbReference type="EMBL" id="EMA40181.1"/>
    </source>
</evidence>
<keyword evidence="3" id="KW-1185">Reference proteome</keyword>
<organism evidence="2 3">
    <name type="scientific">Halococcus hamelinensis 100A6</name>
    <dbReference type="NCBI Taxonomy" id="1132509"/>
    <lineage>
        <taxon>Archaea</taxon>
        <taxon>Methanobacteriati</taxon>
        <taxon>Methanobacteriota</taxon>
        <taxon>Stenosarchaea group</taxon>
        <taxon>Halobacteria</taxon>
        <taxon>Halobacteriales</taxon>
        <taxon>Halococcaceae</taxon>
        <taxon>Halococcus</taxon>
    </lineage>
</organism>
<dbReference type="RefSeq" id="WP_007691363.1">
    <property type="nucleotide sequence ID" value="NZ_AJRK01000032.1"/>
</dbReference>
<dbReference type="AlphaFoldDB" id="M0M3A8"/>
<keyword evidence="1" id="KW-1133">Transmembrane helix</keyword>
<feature type="transmembrane region" description="Helical" evidence="1">
    <location>
        <begin position="7"/>
        <end position="28"/>
    </location>
</feature>
<reference evidence="2 3" key="1">
    <citation type="journal article" date="2014" name="PLoS Genet.">
        <title>Phylogenetically driven sequencing of extremely halophilic archaea reveals strategies for static and dynamic osmo-response.</title>
        <authorList>
            <person name="Becker E.A."/>
            <person name="Seitzer P.M."/>
            <person name="Tritt A."/>
            <person name="Larsen D."/>
            <person name="Krusor M."/>
            <person name="Yao A.I."/>
            <person name="Wu D."/>
            <person name="Madern D."/>
            <person name="Eisen J.A."/>
            <person name="Darling A.E."/>
            <person name="Facciotti M.T."/>
        </authorList>
    </citation>
    <scope>NUCLEOTIDE SEQUENCE [LARGE SCALE GENOMIC DNA]</scope>
    <source>
        <strain evidence="2 3">100A6</strain>
    </source>
</reference>
<sequence>MGDKGTDLVLVTLRILGGFLAVLAMVVGNGGQRMTIAVAGVVVLVASVLGFAGVRRISRSRINWLVVLLLLVVLIVDGILHPAVPPVGIPAGR</sequence>
<evidence type="ECO:0000256" key="1">
    <source>
        <dbReference type="SAM" id="Phobius"/>
    </source>
</evidence>
<proteinExistence type="predicted"/>
<name>M0M3A8_9EURY</name>
<gene>
    <name evidence="2" type="ORF">C447_04597</name>
</gene>
<dbReference type="OrthoDB" id="379554at2157"/>
<comment type="caution">
    <text evidence="2">The sequence shown here is derived from an EMBL/GenBank/DDBJ whole genome shotgun (WGS) entry which is preliminary data.</text>
</comment>
<dbReference type="Proteomes" id="UP000011566">
    <property type="component" value="Unassembled WGS sequence"/>
</dbReference>
<protein>
    <submittedName>
        <fullName evidence="2">Uncharacterized protein</fullName>
    </submittedName>
</protein>
<feature type="transmembrane region" description="Helical" evidence="1">
    <location>
        <begin position="64"/>
        <end position="84"/>
    </location>
</feature>
<evidence type="ECO:0000313" key="3">
    <source>
        <dbReference type="Proteomes" id="UP000011566"/>
    </source>
</evidence>
<keyword evidence="1" id="KW-0812">Transmembrane</keyword>
<dbReference type="PATRIC" id="fig|1132509.6.peg.1060"/>
<accession>M0M3A8</accession>